<evidence type="ECO:0000256" key="3">
    <source>
        <dbReference type="ARBA" id="ARBA00060902"/>
    </source>
</evidence>
<proteinExistence type="inferred from homology"/>
<dbReference type="GO" id="GO:0007623">
    <property type="term" value="P:circadian rhythm"/>
    <property type="evidence" value="ECO:0007669"/>
    <property type="project" value="UniProtKB-ARBA"/>
</dbReference>
<evidence type="ECO:0000313" key="4">
    <source>
        <dbReference type="EMBL" id="CAD7448425.1"/>
    </source>
</evidence>
<dbReference type="FunFam" id="3.15.10.30:FF:000001">
    <property type="entry name" value="Takeout-like protein 1"/>
    <property type="match status" value="1"/>
</dbReference>
<evidence type="ECO:0000256" key="2">
    <source>
        <dbReference type="ARBA" id="ARBA00023108"/>
    </source>
</evidence>
<dbReference type="EMBL" id="OD569988">
    <property type="protein sequence ID" value="CAD7448425.1"/>
    <property type="molecule type" value="Genomic_DNA"/>
</dbReference>
<dbReference type="InterPro" id="IPR010562">
    <property type="entry name" value="Haemolymph_juvenile_hormone-bd"/>
</dbReference>
<accession>A0A7R9F7U0</accession>
<protein>
    <submittedName>
        <fullName evidence="4">Uncharacterized protein</fullName>
    </submittedName>
</protein>
<dbReference type="Pfam" id="PF06585">
    <property type="entry name" value="JHBP"/>
    <property type="match status" value="1"/>
</dbReference>
<dbReference type="Gene3D" id="3.15.10.30">
    <property type="entry name" value="Haemolymph juvenile hormone binding protein"/>
    <property type="match status" value="1"/>
</dbReference>
<dbReference type="SMART" id="SM00700">
    <property type="entry name" value="JHBP"/>
    <property type="match status" value="1"/>
</dbReference>
<comment type="similarity">
    <text evidence="3">Belongs to the TO family.</text>
</comment>
<sequence length="299" mass="33027">MESDVLTAHLTLVETMESDVLTAHLTLIETMESNVLTAHLTLVEETMESEVLTAHLTLVEETMESDVLTAHLTLVETMKSDVLTVHLTLVETMNQPCCLLALLTAPYVKQCRASDPLMNDCFIRALHHLQPFLAKGIPEIELPSVEPFRMDELSLSLTTGPNGYKITLRDIDIYNLSNFTVSKLKIGGGGQPFETRILMPELKINARYTSSGVLIIIPASGNGTFHATLGGVAAILRGTVSSKRKDDLDYLTVESLNLDLNIKTVRMIVKKVFNNNRILSKYCKDLVLPDKMSSRAGTK</sequence>
<reference evidence="4" key="1">
    <citation type="submission" date="2020-11" db="EMBL/GenBank/DDBJ databases">
        <authorList>
            <person name="Tran Van P."/>
        </authorList>
    </citation>
    <scope>NUCLEOTIDE SEQUENCE</scope>
</reference>
<dbReference type="AlphaFoldDB" id="A0A7R9F7U0"/>
<name>A0A7R9F7U0_9NEOP</name>
<dbReference type="PANTHER" id="PTHR11008">
    <property type="entry name" value="PROTEIN TAKEOUT-LIKE PROTEIN"/>
    <property type="match status" value="1"/>
</dbReference>
<keyword evidence="1" id="KW-0732">Signal</keyword>
<dbReference type="InterPro" id="IPR038606">
    <property type="entry name" value="To_sf"/>
</dbReference>
<keyword evidence="2" id="KW-0090">Biological rhythms</keyword>
<dbReference type="GO" id="GO:0005615">
    <property type="term" value="C:extracellular space"/>
    <property type="evidence" value="ECO:0007669"/>
    <property type="project" value="TreeGrafter"/>
</dbReference>
<organism evidence="4">
    <name type="scientific">Timema bartmani</name>
    <dbReference type="NCBI Taxonomy" id="61472"/>
    <lineage>
        <taxon>Eukaryota</taxon>
        <taxon>Metazoa</taxon>
        <taxon>Ecdysozoa</taxon>
        <taxon>Arthropoda</taxon>
        <taxon>Hexapoda</taxon>
        <taxon>Insecta</taxon>
        <taxon>Pterygota</taxon>
        <taxon>Neoptera</taxon>
        <taxon>Polyneoptera</taxon>
        <taxon>Phasmatodea</taxon>
        <taxon>Timematodea</taxon>
        <taxon>Timematoidea</taxon>
        <taxon>Timematidae</taxon>
        <taxon>Timema</taxon>
    </lineage>
</organism>
<gene>
    <name evidence="4" type="ORF">TBIB3V08_LOCUS10712</name>
</gene>
<evidence type="ECO:0000256" key="1">
    <source>
        <dbReference type="ARBA" id="ARBA00022729"/>
    </source>
</evidence>
<dbReference type="PANTHER" id="PTHR11008:SF41">
    <property type="entry name" value="RE70318P"/>
    <property type="match status" value="1"/>
</dbReference>